<accession>X0YYC4</accession>
<dbReference type="SMART" id="SM00530">
    <property type="entry name" value="HTH_XRE"/>
    <property type="match status" value="1"/>
</dbReference>
<dbReference type="Pfam" id="PF01381">
    <property type="entry name" value="HTH_3"/>
    <property type="match status" value="1"/>
</dbReference>
<dbReference type="AlphaFoldDB" id="X0YYC4"/>
<dbReference type="EMBL" id="BARS01042406">
    <property type="protein sequence ID" value="GAG41506.1"/>
    <property type="molecule type" value="Genomic_DNA"/>
</dbReference>
<dbReference type="PROSITE" id="PS50943">
    <property type="entry name" value="HTH_CROC1"/>
    <property type="match status" value="1"/>
</dbReference>
<organism evidence="2">
    <name type="scientific">marine sediment metagenome</name>
    <dbReference type="NCBI Taxonomy" id="412755"/>
    <lineage>
        <taxon>unclassified sequences</taxon>
        <taxon>metagenomes</taxon>
        <taxon>ecological metagenomes</taxon>
    </lineage>
</organism>
<proteinExistence type="predicted"/>
<evidence type="ECO:0000313" key="2">
    <source>
        <dbReference type="EMBL" id="GAG41506.1"/>
    </source>
</evidence>
<dbReference type="SUPFAM" id="SSF47413">
    <property type="entry name" value="lambda repressor-like DNA-binding domains"/>
    <property type="match status" value="1"/>
</dbReference>
<name>X0YYC4_9ZZZZ</name>
<feature type="domain" description="HTH cro/C1-type" evidence="1">
    <location>
        <begin position="17"/>
        <end position="72"/>
    </location>
</feature>
<dbReference type="Gene3D" id="1.10.260.40">
    <property type="entry name" value="lambda repressor-like DNA-binding domains"/>
    <property type="match status" value="1"/>
</dbReference>
<dbReference type="InterPro" id="IPR001387">
    <property type="entry name" value="Cro/C1-type_HTH"/>
</dbReference>
<evidence type="ECO:0000259" key="1">
    <source>
        <dbReference type="PROSITE" id="PS50943"/>
    </source>
</evidence>
<reference evidence="2" key="1">
    <citation type="journal article" date="2014" name="Front. Microbiol.">
        <title>High frequency of phylogenetically diverse reductive dehalogenase-homologous genes in deep subseafloor sedimentary metagenomes.</title>
        <authorList>
            <person name="Kawai M."/>
            <person name="Futagami T."/>
            <person name="Toyoda A."/>
            <person name="Takaki Y."/>
            <person name="Nishi S."/>
            <person name="Hori S."/>
            <person name="Arai W."/>
            <person name="Tsubouchi T."/>
            <person name="Morono Y."/>
            <person name="Uchiyama I."/>
            <person name="Ito T."/>
            <person name="Fujiyama A."/>
            <person name="Inagaki F."/>
            <person name="Takami H."/>
        </authorList>
    </citation>
    <scope>NUCLEOTIDE SEQUENCE</scope>
    <source>
        <strain evidence="2">Expedition CK06-06</strain>
    </source>
</reference>
<dbReference type="GO" id="GO:0003677">
    <property type="term" value="F:DNA binding"/>
    <property type="evidence" value="ECO:0007669"/>
    <property type="project" value="InterPro"/>
</dbReference>
<comment type="caution">
    <text evidence="2">The sequence shown here is derived from an EMBL/GenBank/DDBJ whole genome shotgun (WGS) entry which is preliminary data.</text>
</comment>
<dbReference type="InterPro" id="IPR010982">
    <property type="entry name" value="Lambda_DNA-bd_dom_sf"/>
</dbReference>
<dbReference type="CDD" id="cd00093">
    <property type="entry name" value="HTH_XRE"/>
    <property type="match status" value="1"/>
</dbReference>
<protein>
    <recommendedName>
        <fullName evidence="1">HTH cro/C1-type domain-containing protein</fullName>
    </recommendedName>
</protein>
<sequence>MKKTIHSREYDALISWLTAARNRKGMSQRALAKKLGVPPSFVAKTELRERRLDVVEFVRICKALRVDPSDGIRKLGK</sequence>
<gene>
    <name evidence="2" type="ORF">S01H1_64346</name>
</gene>